<evidence type="ECO:0000256" key="2">
    <source>
        <dbReference type="ARBA" id="ARBA00021561"/>
    </source>
</evidence>
<protein>
    <recommendedName>
        <fullName evidence="2">Protein LTV1 homolog</fullName>
    </recommendedName>
</protein>
<organism evidence="4 5">
    <name type="scientific">Phyllotreta striolata</name>
    <name type="common">Striped flea beetle</name>
    <name type="synonym">Crioceris striolata</name>
    <dbReference type="NCBI Taxonomy" id="444603"/>
    <lineage>
        <taxon>Eukaryota</taxon>
        <taxon>Metazoa</taxon>
        <taxon>Ecdysozoa</taxon>
        <taxon>Arthropoda</taxon>
        <taxon>Hexapoda</taxon>
        <taxon>Insecta</taxon>
        <taxon>Pterygota</taxon>
        <taxon>Neoptera</taxon>
        <taxon>Endopterygota</taxon>
        <taxon>Coleoptera</taxon>
        <taxon>Polyphaga</taxon>
        <taxon>Cucujiformia</taxon>
        <taxon>Chrysomeloidea</taxon>
        <taxon>Chrysomelidae</taxon>
        <taxon>Galerucinae</taxon>
        <taxon>Alticini</taxon>
        <taxon>Phyllotreta</taxon>
    </lineage>
</organism>
<accession>A0A9N9TX76</accession>
<dbReference type="EMBL" id="OU900100">
    <property type="protein sequence ID" value="CAG9863624.1"/>
    <property type="molecule type" value="Genomic_DNA"/>
</dbReference>
<dbReference type="AlphaFoldDB" id="A0A9N9TX76"/>
<dbReference type="PANTHER" id="PTHR21531">
    <property type="entry name" value="LOW-TEMPERATURE VIABILITY PROTEIN LTV1-RELATED"/>
    <property type="match status" value="1"/>
</dbReference>
<dbReference type="GO" id="GO:0000056">
    <property type="term" value="P:ribosomal small subunit export from nucleus"/>
    <property type="evidence" value="ECO:0007669"/>
    <property type="project" value="TreeGrafter"/>
</dbReference>
<dbReference type="PANTHER" id="PTHR21531:SF0">
    <property type="entry name" value="PROTEIN LTV1 HOMOLOG"/>
    <property type="match status" value="1"/>
</dbReference>
<feature type="region of interest" description="Disordered" evidence="3">
    <location>
        <begin position="347"/>
        <end position="376"/>
    </location>
</feature>
<reference evidence="4" key="1">
    <citation type="submission" date="2022-01" db="EMBL/GenBank/DDBJ databases">
        <authorList>
            <person name="King R."/>
        </authorList>
    </citation>
    <scope>NUCLEOTIDE SEQUENCE</scope>
</reference>
<feature type="region of interest" description="Disordered" evidence="3">
    <location>
        <begin position="23"/>
        <end position="71"/>
    </location>
</feature>
<dbReference type="InterPro" id="IPR007307">
    <property type="entry name" value="Ltv1"/>
</dbReference>
<name>A0A9N9TX76_PHYSR</name>
<gene>
    <name evidence="4" type="ORF">PHYEVI_LOCUS9910</name>
</gene>
<evidence type="ECO:0000256" key="3">
    <source>
        <dbReference type="SAM" id="MobiDB-lite"/>
    </source>
</evidence>
<dbReference type="GO" id="GO:0005634">
    <property type="term" value="C:nucleus"/>
    <property type="evidence" value="ECO:0007669"/>
    <property type="project" value="TreeGrafter"/>
</dbReference>
<evidence type="ECO:0000313" key="4">
    <source>
        <dbReference type="EMBL" id="CAG9863624.1"/>
    </source>
</evidence>
<evidence type="ECO:0000313" key="5">
    <source>
        <dbReference type="Proteomes" id="UP001153712"/>
    </source>
</evidence>
<evidence type="ECO:0000256" key="1">
    <source>
        <dbReference type="ARBA" id="ARBA00009078"/>
    </source>
</evidence>
<sequence length="417" mass="47880">MPKHKINKKDAVTFQVVHRSQQDPLIADEDAPQRVLVPIKPQNESKHPKPQSSHKPESSLHSDDEDIEEPREFSIKVALPPVVFASEVEEEVGMLGKAAPVSGPQLHLDPDVVAAMDDDFDYSDPENELEDNFIELAKGDFITEEGEEEDMNSDFSDECDSFDEEDERWKGAFDKEETKSRFTNYSITSSVIRRNENLRLLDEKFEKMFIDYDENEIGALDLEEIEGDVSSNILLDSALKEFTDVQKIENNEQNKTNLAALDDGSDEDLTDLVVVDSKKKWDCESILSSYSNIFNHPKKIVEPKSGKIRINKKTGIPNDVFTKNGLTVRTLDKLNQQNDLLESKSIPDHTSQLSMLSQRSKHETPEDRRVRKQKLKEYRKDRRIEKKLNTQAFKDEYSRQIKIDINNRNNVQGNKIL</sequence>
<dbReference type="GO" id="GO:0005829">
    <property type="term" value="C:cytosol"/>
    <property type="evidence" value="ECO:0007669"/>
    <property type="project" value="TreeGrafter"/>
</dbReference>
<dbReference type="OrthoDB" id="5852896at2759"/>
<dbReference type="GO" id="GO:0042274">
    <property type="term" value="P:ribosomal small subunit biogenesis"/>
    <property type="evidence" value="ECO:0007669"/>
    <property type="project" value="InterPro"/>
</dbReference>
<proteinExistence type="inferred from homology"/>
<feature type="compositionally biased region" description="Polar residues" evidence="3">
    <location>
        <begin position="348"/>
        <end position="358"/>
    </location>
</feature>
<dbReference type="Proteomes" id="UP001153712">
    <property type="component" value="Chromosome 7"/>
</dbReference>
<dbReference type="GO" id="GO:0030688">
    <property type="term" value="C:preribosome, small subunit precursor"/>
    <property type="evidence" value="ECO:0007669"/>
    <property type="project" value="TreeGrafter"/>
</dbReference>
<dbReference type="Pfam" id="PF04180">
    <property type="entry name" value="LTV"/>
    <property type="match status" value="2"/>
</dbReference>
<keyword evidence="5" id="KW-1185">Reference proteome</keyword>
<comment type="similarity">
    <text evidence="1">Belongs to the LTV1 family.</text>
</comment>
<feature type="compositionally biased region" description="Basic and acidic residues" evidence="3">
    <location>
        <begin position="360"/>
        <end position="376"/>
    </location>
</feature>